<accession>A0ABS0FB90</accession>
<keyword evidence="2" id="KW-1185">Reference proteome</keyword>
<sequence length="132" mass="14794">MKTTIKIFLLATSSVLLNCKETKPVNPIYNTSWAGVANIPTAQNIVLKFTGDDIDVMVKDKIVEQMKFTVSNDTLQIEKTMGGSPCPVKSKGVYRYEIKQDELSLKYVSDECDSRQYNMTVSDFKRVAAAKD</sequence>
<protein>
    <recommendedName>
        <fullName evidence="3">Lipoprotein</fullName>
    </recommendedName>
</protein>
<evidence type="ECO:0000313" key="2">
    <source>
        <dbReference type="Proteomes" id="UP000660070"/>
    </source>
</evidence>
<proteinExistence type="predicted"/>
<dbReference type="EMBL" id="JADPVI010000001">
    <property type="protein sequence ID" value="MBF8456974.1"/>
    <property type="molecule type" value="Genomic_DNA"/>
</dbReference>
<reference evidence="1 2" key="1">
    <citation type="submission" date="2020-11" db="EMBL/GenBank/DDBJ databases">
        <title>Kaistella gelatinilytica sp. nov., a flavobacterium isolated from Antarctic Soil.</title>
        <authorList>
            <person name="Li J."/>
        </authorList>
    </citation>
    <scope>NUCLEOTIDE SEQUENCE [LARGE SCALE GENOMIC DNA]</scope>
    <source>
        <strain evidence="1 2">G5-32</strain>
    </source>
</reference>
<evidence type="ECO:0008006" key="3">
    <source>
        <dbReference type="Google" id="ProtNLM"/>
    </source>
</evidence>
<evidence type="ECO:0000313" key="1">
    <source>
        <dbReference type="EMBL" id="MBF8456974.1"/>
    </source>
</evidence>
<comment type="caution">
    <text evidence="1">The sequence shown here is derived from an EMBL/GenBank/DDBJ whole genome shotgun (WGS) entry which is preliminary data.</text>
</comment>
<dbReference type="Proteomes" id="UP000660070">
    <property type="component" value="Unassembled WGS sequence"/>
</dbReference>
<gene>
    <name evidence="1" type="ORF">IV494_07225</name>
</gene>
<organism evidence="1 2">
    <name type="scientific">Kaistella gelatinilytica</name>
    <dbReference type="NCBI Taxonomy" id="2787636"/>
    <lineage>
        <taxon>Bacteria</taxon>
        <taxon>Pseudomonadati</taxon>
        <taxon>Bacteroidota</taxon>
        <taxon>Flavobacteriia</taxon>
        <taxon>Flavobacteriales</taxon>
        <taxon>Weeksellaceae</taxon>
        <taxon>Chryseobacterium group</taxon>
        <taxon>Kaistella</taxon>
    </lineage>
</organism>
<dbReference type="RefSeq" id="WP_196079454.1">
    <property type="nucleotide sequence ID" value="NZ_JADPVI010000001.1"/>
</dbReference>
<name>A0ABS0FB90_9FLAO</name>